<dbReference type="Proteomes" id="UP000662939">
    <property type="component" value="Chromosome"/>
</dbReference>
<dbReference type="InterPro" id="IPR050570">
    <property type="entry name" value="Cell_wall_metabolism_enzyme"/>
</dbReference>
<dbReference type="InterPro" id="IPR016047">
    <property type="entry name" value="M23ase_b-sheet_dom"/>
</dbReference>
<evidence type="ECO:0000256" key="1">
    <source>
        <dbReference type="SAM" id="MobiDB-lite"/>
    </source>
</evidence>
<protein>
    <submittedName>
        <fullName evidence="3">M23 family metallopeptidase</fullName>
    </submittedName>
</protein>
<feature type="region of interest" description="Disordered" evidence="1">
    <location>
        <begin position="1"/>
        <end position="20"/>
    </location>
</feature>
<gene>
    <name evidence="3" type="ORF">JQS30_06710</name>
</gene>
<organism evidence="3 4">
    <name type="scientific">Natronoglycomyces albus</name>
    <dbReference type="NCBI Taxonomy" id="2811108"/>
    <lineage>
        <taxon>Bacteria</taxon>
        <taxon>Bacillati</taxon>
        <taxon>Actinomycetota</taxon>
        <taxon>Actinomycetes</taxon>
        <taxon>Glycomycetales</taxon>
        <taxon>Glycomycetaceae</taxon>
        <taxon>Natronoglycomyces</taxon>
    </lineage>
</organism>
<evidence type="ECO:0000313" key="4">
    <source>
        <dbReference type="Proteomes" id="UP000662939"/>
    </source>
</evidence>
<feature type="region of interest" description="Disordered" evidence="1">
    <location>
        <begin position="135"/>
        <end position="154"/>
    </location>
</feature>
<proteinExistence type="predicted"/>
<dbReference type="EMBL" id="CP070496">
    <property type="protein sequence ID" value="QSB06585.1"/>
    <property type="molecule type" value="Genomic_DNA"/>
</dbReference>
<dbReference type="Pfam" id="PF01551">
    <property type="entry name" value="Peptidase_M23"/>
    <property type="match status" value="1"/>
</dbReference>
<dbReference type="RefSeq" id="WP_213172597.1">
    <property type="nucleotide sequence ID" value="NZ_CP070496.1"/>
</dbReference>
<dbReference type="PANTHER" id="PTHR21666:SF270">
    <property type="entry name" value="MUREIN HYDROLASE ACTIVATOR ENVC"/>
    <property type="match status" value="1"/>
</dbReference>
<dbReference type="Gene3D" id="2.70.70.10">
    <property type="entry name" value="Glucose Permease (Domain IIA)"/>
    <property type="match status" value="1"/>
</dbReference>
<dbReference type="InterPro" id="IPR011055">
    <property type="entry name" value="Dup_hybrid_motif"/>
</dbReference>
<dbReference type="SUPFAM" id="SSF51261">
    <property type="entry name" value="Duplicated hybrid motif"/>
    <property type="match status" value="1"/>
</dbReference>
<dbReference type="CDD" id="cd12797">
    <property type="entry name" value="M23_peptidase"/>
    <property type="match status" value="1"/>
</dbReference>
<dbReference type="AlphaFoldDB" id="A0A895XTF9"/>
<reference evidence="3" key="1">
    <citation type="submission" date="2021-02" db="EMBL/GenBank/DDBJ databases">
        <title>Natronoglycomyces albus gen. nov., sp. nov, a haloalkaliphilic actinobacterium from a soda solonchak soil.</title>
        <authorList>
            <person name="Sorokin D.Y."/>
            <person name="Khijniak T.V."/>
            <person name="Zakharycheva A.P."/>
            <person name="Boueva O.V."/>
            <person name="Ariskina E.V."/>
            <person name="Hahnke R.L."/>
            <person name="Bunk B."/>
            <person name="Sproer C."/>
            <person name="Schumann P."/>
            <person name="Evtushenko L.I."/>
            <person name="Kublanov I.V."/>
        </authorList>
    </citation>
    <scope>NUCLEOTIDE SEQUENCE</scope>
    <source>
        <strain evidence="3">DSM 106290</strain>
    </source>
</reference>
<dbReference type="KEGG" id="nav:JQS30_06710"/>
<evidence type="ECO:0000313" key="3">
    <source>
        <dbReference type="EMBL" id="QSB06585.1"/>
    </source>
</evidence>
<feature type="domain" description="M23ase beta-sheet core" evidence="2">
    <location>
        <begin position="182"/>
        <end position="277"/>
    </location>
</feature>
<dbReference type="GO" id="GO:0004222">
    <property type="term" value="F:metalloendopeptidase activity"/>
    <property type="evidence" value="ECO:0007669"/>
    <property type="project" value="TreeGrafter"/>
</dbReference>
<sequence>MKPKSSRSRTPGALPGADPVGGASGALVSLQRRLSEVRHLLSQWRPSAAGLAATVAGGATFAIVLSSSVFAPSETDLEPVSLTDNVVSAVQTSNQLDEMMLGIQAQKAADGLLERTSALEAAQVAADEAAAEKAAEKKRKAEEAEKKAAEEAEKKKAEEAARAWVAPSNARITSNYGQRWGRMHNGVDFGNAQGSSIYAAAAGEVTFADWNGGFGQLVIIRHSNGTETYYAHASQILVSPGQSVKPGDEIMLAGSTGNSTGPHLHFEVHVNGSPTEPLQFLRSQGVDI</sequence>
<dbReference type="PANTHER" id="PTHR21666">
    <property type="entry name" value="PEPTIDASE-RELATED"/>
    <property type="match status" value="1"/>
</dbReference>
<evidence type="ECO:0000259" key="2">
    <source>
        <dbReference type="Pfam" id="PF01551"/>
    </source>
</evidence>
<keyword evidence="4" id="KW-1185">Reference proteome</keyword>
<accession>A0A895XTF9</accession>
<name>A0A895XTF9_9ACTN</name>